<dbReference type="CDD" id="cd07012">
    <property type="entry name" value="PBP2_Bug_TTT"/>
    <property type="match status" value="1"/>
</dbReference>
<dbReference type="PANTHER" id="PTHR42928:SF5">
    <property type="entry name" value="BLR1237 PROTEIN"/>
    <property type="match status" value="1"/>
</dbReference>
<feature type="signal peptide" evidence="2">
    <location>
        <begin position="1"/>
        <end position="22"/>
    </location>
</feature>
<dbReference type="EMBL" id="JAHZUY010000014">
    <property type="protein sequence ID" value="MBW8269379.1"/>
    <property type="molecule type" value="Genomic_DNA"/>
</dbReference>
<dbReference type="PANTHER" id="PTHR42928">
    <property type="entry name" value="TRICARBOXYLATE-BINDING PROTEIN"/>
    <property type="match status" value="1"/>
</dbReference>
<dbReference type="Pfam" id="PF03401">
    <property type="entry name" value="TctC"/>
    <property type="match status" value="1"/>
</dbReference>
<dbReference type="InterPro" id="IPR005064">
    <property type="entry name" value="BUG"/>
</dbReference>
<keyword evidence="4" id="KW-1185">Reference proteome</keyword>
<feature type="chain" id="PRO_5046583040" evidence="2">
    <location>
        <begin position="23"/>
        <end position="326"/>
    </location>
</feature>
<dbReference type="InterPro" id="IPR042100">
    <property type="entry name" value="Bug_dom1"/>
</dbReference>
<dbReference type="PIRSF" id="PIRSF017082">
    <property type="entry name" value="YflP"/>
    <property type="match status" value="1"/>
</dbReference>
<evidence type="ECO:0000313" key="4">
    <source>
        <dbReference type="Proteomes" id="UP001519924"/>
    </source>
</evidence>
<dbReference type="Gene3D" id="3.40.190.10">
    <property type="entry name" value="Periplasmic binding protein-like II"/>
    <property type="match status" value="1"/>
</dbReference>
<protein>
    <submittedName>
        <fullName evidence="3">Tripartite tricarboxylate transporter substrate binding protein</fullName>
    </submittedName>
</protein>
<dbReference type="RefSeq" id="WP_220117138.1">
    <property type="nucleotide sequence ID" value="NZ_JAHZUY010000014.1"/>
</dbReference>
<sequence length="326" mass="32921">MPALARRGALAAALAAVPAARAQGPPWPQGGPIRLIVPFGAGGSTDLIARLVAEEMGRRLGQAIVVENRPGAGATLGTGLVARAAPDGYTLLVSTVSGLAVAPALYGEQRLGWHALRSFAHIGLMLGTPYLLLVNPREPDATLADFIARARIPPGLAYAHGGVGSLPHLVGLRLARAAGIALQPVPYRSGAQAATDAIAGVVPAVIDSLTSAAANIRAGALRPLAVTAGARVADFPGIPTFAELGLPEVVADGWAGLAAPAGTPRPVLERLAAALREAMAAPAVARRYAETAARPGRLFLAEAEAFIGAEIAAWGPLVRASGATAE</sequence>
<dbReference type="Gene3D" id="3.40.190.150">
    <property type="entry name" value="Bordetella uptake gene, domain 1"/>
    <property type="match status" value="1"/>
</dbReference>
<dbReference type="Proteomes" id="UP001519924">
    <property type="component" value="Unassembled WGS sequence"/>
</dbReference>
<reference evidence="3 4" key="1">
    <citation type="submission" date="2021-08" db="EMBL/GenBank/DDBJ databases">
        <title>Caldovatus sediminis gen. nov., sp. nov., a moderately thermophilic bacterium isolated from a hot spring.</title>
        <authorList>
            <person name="Hu C.-J."/>
            <person name="Li W.-J."/>
            <person name="Xian W.-D."/>
        </authorList>
    </citation>
    <scope>NUCLEOTIDE SEQUENCE [LARGE SCALE GENOMIC DNA]</scope>
    <source>
        <strain evidence="3 4">SYSU G05006</strain>
    </source>
</reference>
<name>A0ABS7F1A5_9PROT</name>
<comment type="similarity">
    <text evidence="1">Belongs to the UPF0065 (bug) family.</text>
</comment>
<accession>A0ABS7F1A5</accession>
<gene>
    <name evidence="3" type="ORF">K1J50_07745</name>
</gene>
<evidence type="ECO:0000256" key="2">
    <source>
        <dbReference type="SAM" id="SignalP"/>
    </source>
</evidence>
<dbReference type="SUPFAM" id="SSF53850">
    <property type="entry name" value="Periplasmic binding protein-like II"/>
    <property type="match status" value="1"/>
</dbReference>
<evidence type="ECO:0000313" key="3">
    <source>
        <dbReference type="EMBL" id="MBW8269379.1"/>
    </source>
</evidence>
<proteinExistence type="inferred from homology"/>
<keyword evidence="2" id="KW-0732">Signal</keyword>
<evidence type="ECO:0000256" key="1">
    <source>
        <dbReference type="ARBA" id="ARBA00006987"/>
    </source>
</evidence>
<organism evidence="3 4">
    <name type="scientific">Caldovatus aquaticus</name>
    <dbReference type="NCBI Taxonomy" id="2865671"/>
    <lineage>
        <taxon>Bacteria</taxon>
        <taxon>Pseudomonadati</taxon>
        <taxon>Pseudomonadota</taxon>
        <taxon>Alphaproteobacteria</taxon>
        <taxon>Acetobacterales</taxon>
        <taxon>Roseomonadaceae</taxon>
        <taxon>Caldovatus</taxon>
    </lineage>
</organism>
<comment type="caution">
    <text evidence="3">The sequence shown here is derived from an EMBL/GenBank/DDBJ whole genome shotgun (WGS) entry which is preliminary data.</text>
</comment>